<feature type="chain" id="PRO_5046139646" evidence="1">
    <location>
        <begin position="38"/>
        <end position="554"/>
    </location>
</feature>
<keyword evidence="3" id="KW-1185">Reference proteome</keyword>
<dbReference type="Gene3D" id="3.40.190.10">
    <property type="entry name" value="Periplasmic binding protein-like II"/>
    <property type="match status" value="1"/>
</dbReference>
<dbReference type="SUPFAM" id="SSF53850">
    <property type="entry name" value="Periplasmic binding protein-like II"/>
    <property type="match status" value="1"/>
</dbReference>
<dbReference type="InterPro" id="IPR006059">
    <property type="entry name" value="SBP"/>
</dbReference>
<feature type="signal peptide" evidence="1">
    <location>
        <begin position="1"/>
        <end position="37"/>
    </location>
</feature>
<dbReference type="Proteomes" id="UP001500622">
    <property type="component" value="Unassembled WGS sequence"/>
</dbReference>
<dbReference type="EMBL" id="BAABGN010000001">
    <property type="protein sequence ID" value="GAA4416120.1"/>
    <property type="molecule type" value="Genomic_DNA"/>
</dbReference>
<dbReference type="RefSeq" id="WP_345214734.1">
    <property type="nucleotide sequence ID" value="NZ_BAABGN010000001.1"/>
</dbReference>
<comment type="caution">
    <text evidence="2">The sequence shown here is derived from an EMBL/GenBank/DDBJ whole genome shotgun (WGS) entry which is preliminary data.</text>
</comment>
<proteinExistence type="predicted"/>
<protein>
    <submittedName>
        <fullName evidence="2">Extracellular solute-binding protein</fullName>
    </submittedName>
</protein>
<organism evidence="2 3">
    <name type="scientific">Georgenia halophila</name>
    <dbReference type="NCBI Taxonomy" id="620889"/>
    <lineage>
        <taxon>Bacteria</taxon>
        <taxon>Bacillati</taxon>
        <taxon>Actinomycetota</taxon>
        <taxon>Actinomycetes</taxon>
        <taxon>Micrococcales</taxon>
        <taxon>Bogoriellaceae</taxon>
        <taxon>Georgenia</taxon>
    </lineage>
</organism>
<dbReference type="Pfam" id="PF01547">
    <property type="entry name" value="SBP_bac_1"/>
    <property type="match status" value="1"/>
</dbReference>
<gene>
    <name evidence="2" type="ORF">GCM10023169_03110</name>
</gene>
<evidence type="ECO:0000313" key="3">
    <source>
        <dbReference type="Proteomes" id="UP001500622"/>
    </source>
</evidence>
<dbReference type="PROSITE" id="PS51318">
    <property type="entry name" value="TAT"/>
    <property type="match status" value="1"/>
</dbReference>
<reference evidence="3" key="1">
    <citation type="journal article" date="2019" name="Int. J. Syst. Evol. Microbiol.">
        <title>The Global Catalogue of Microorganisms (GCM) 10K type strain sequencing project: providing services to taxonomists for standard genome sequencing and annotation.</title>
        <authorList>
            <consortium name="The Broad Institute Genomics Platform"/>
            <consortium name="The Broad Institute Genome Sequencing Center for Infectious Disease"/>
            <person name="Wu L."/>
            <person name="Ma J."/>
        </authorList>
    </citation>
    <scope>NUCLEOTIDE SEQUENCE [LARGE SCALE GENOMIC DNA]</scope>
    <source>
        <strain evidence="3">JCM 17810</strain>
    </source>
</reference>
<sequence>MNHTSHPPAGVPARSAVNRRSFLGLMGLGVAAPGVLAACGSGGAPAGTSAAPGSAVSKDVLPTYAPITYAEPDFPSVNGSTAGYQSLPEELVRAFDSPPGSGGSYTAMTPLWGTIPPTSGNQYFEAVNKAIGSTIDFQISDGNTYGEKLAAVLASPDDVPDWVCIPTWNVPPRFDQAVANLFEDLTPYLSGDNAEKYPHLANIATDVWKFCVFEGKIKAIPYPGELITDAIFYRDDVLAAEGITPEVTDAEALRQLAKDLTGGDRWGANDMWTAATIIHRVPPEWTIDDSGKLLNRVETEEYRAALAWNASLYADGSIHPEAVADNSANAKTRFESGQVLITSDGVGAWHEALARQRGTNPDYSQRPFPAFAADGGEPLLFKGSPANIFSFLKKNEDKAKIEELLAVANFLASPFGTEEFQLINYGLEGVHYDKDDQGIPVPTDLAATEVQPSYIFLADPPVVNAKVQFPEYVEKFCTWMADAARYVTDPPFFGLQITEPPQFATLSLPFEDLEKDISRGRRSMADLDAAIETWRSSGGEELRAFYRDILESEG</sequence>
<keyword evidence="1" id="KW-0732">Signal</keyword>
<evidence type="ECO:0000313" key="2">
    <source>
        <dbReference type="EMBL" id="GAA4416120.1"/>
    </source>
</evidence>
<name>A0ABP8KUW2_9MICO</name>
<dbReference type="InterPro" id="IPR006311">
    <property type="entry name" value="TAT_signal"/>
</dbReference>
<accession>A0ABP8KUW2</accession>
<evidence type="ECO:0000256" key="1">
    <source>
        <dbReference type="SAM" id="SignalP"/>
    </source>
</evidence>